<keyword evidence="6 8" id="KW-0862">Zinc</keyword>
<evidence type="ECO:0000256" key="8">
    <source>
        <dbReference type="HAMAP-Rule" id="MF_00972"/>
    </source>
</evidence>
<dbReference type="InterPro" id="IPR016193">
    <property type="entry name" value="Cytidine_deaminase-like"/>
</dbReference>
<evidence type="ECO:0000256" key="7">
    <source>
        <dbReference type="ARBA" id="ARBA00048045"/>
    </source>
</evidence>
<dbReference type="EC" id="3.5.4.33" evidence="8"/>
<dbReference type="NCBIfam" id="NF008113">
    <property type="entry name" value="PRK10860.1"/>
    <property type="match status" value="1"/>
</dbReference>
<evidence type="ECO:0000256" key="1">
    <source>
        <dbReference type="ARBA" id="ARBA00010669"/>
    </source>
</evidence>
<reference evidence="10 11" key="1">
    <citation type="submission" date="2020-09" db="EMBL/GenBank/DDBJ databases">
        <title>Parvimonas S3374 sp. nov.</title>
        <authorList>
            <person name="Buhl M."/>
        </authorList>
    </citation>
    <scope>NUCLEOTIDE SEQUENCE [LARGE SCALE GENOMIC DNA]</scope>
    <source>
        <strain evidence="10 11">S3374</strain>
    </source>
</reference>
<dbReference type="PROSITE" id="PS00903">
    <property type="entry name" value="CYT_DCMP_DEAMINASES_1"/>
    <property type="match status" value="1"/>
</dbReference>
<keyword evidence="5 8" id="KW-0378">Hydrolase</keyword>
<evidence type="ECO:0000256" key="5">
    <source>
        <dbReference type="ARBA" id="ARBA00022801"/>
    </source>
</evidence>
<feature type="binding site" evidence="8">
    <location>
        <position position="53"/>
    </location>
    <ligand>
        <name>Zn(2+)</name>
        <dbReference type="ChEBI" id="CHEBI:29105"/>
        <note>catalytic</note>
    </ligand>
</feature>
<dbReference type="Gene3D" id="3.40.140.10">
    <property type="entry name" value="Cytidine Deaminase, domain 2"/>
    <property type="match status" value="1"/>
</dbReference>
<name>A0ABS1C7F9_9FIRM</name>
<feature type="active site" description="Proton donor" evidence="8">
    <location>
        <position position="55"/>
    </location>
</feature>
<dbReference type="PROSITE" id="PS51747">
    <property type="entry name" value="CYT_DCMP_DEAMINASES_2"/>
    <property type="match status" value="1"/>
</dbReference>
<dbReference type="InterPro" id="IPR016192">
    <property type="entry name" value="APOBEC/CMP_deaminase_Zn-bd"/>
</dbReference>
<comment type="caution">
    <text evidence="10">The sequence shown here is derived from an EMBL/GenBank/DDBJ whole genome shotgun (WGS) entry which is preliminary data.</text>
</comment>
<feature type="domain" description="CMP/dCMP-type deaminase" evidence="9">
    <location>
        <begin position="2"/>
        <end position="129"/>
    </location>
</feature>
<organism evidence="10 11">
    <name type="scientific">Parvimonas parva</name>
    <dbReference type="NCBI Taxonomy" id="2769485"/>
    <lineage>
        <taxon>Bacteria</taxon>
        <taxon>Bacillati</taxon>
        <taxon>Bacillota</taxon>
        <taxon>Tissierellia</taxon>
        <taxon>Tissierellales</taxon>
        <taxon>Peptoniphilaceae</taxon>
        <taxon>Parvimonas</taxon>
    </lineage>
</organism>
<dbReference type="HAMAP" id="MF_00972">
    <property type="entry name" value="tRNA_aden_deaminase"/>
    <property type="match status" value="1"/>
</dbReference>
<keyword evidence="11" id="KW-1185">Reference proteome</keyword>
<evidence type="ECO:0000313" key="11">
    <source>
        <dbReference type="Proteomes" id="UP000823123"/>
    </source>
</evidence>
<evidence type="ECO:0000256" key="4">
    <source>
        <dbReference type="ARBA" id="ARBA00022723"/>
    </source>
</evidence>
<evidence type="ECO:0000256" key="6">
    <source>
        <dbReference type="ARBA" id="ARBA00022833"/>
    </source>
</evidence>
<dbReference type="SUPFAM" id="SSF53927">
    <property type="entry name" value="Cytidine deaminase-like"/>
    <property type="match status" value="1"/>
</dbReference>
<comment type="function">
    <text evidence="8">Catalyzes the deamination of adenosine to inosine at the wobble position 34 of tRNA(Arg2).</text>
</comment>
<dbReference type="PANTHER" id="PTHR11079:SF202">
    <property type="entry name" value="TRNA-SPECIFIC ADENOSINE DEAMINASE"/>
    <property type="match status" value="1"/>
</dbReference>
<comment type="similarity">
    <text evidence="1">Belongs to the cytidine and deoxycytidylate deaminase family. ADAT2 subfamily.</text>
</comment>
<proteinExistence type="inferred from homology"/>
<dbReference type="Pfam" id="PF00383">
    <property type="entry name" value="dCMP_cyt_deam_1"/>
    <property type="match status" value="1"/>
</dbReference>
<dbReference type="Proteomes" id="UP000823123">
    <property type="component" value="Unassembled WGS sequence"/>
</dbReference>
<comment type="catalytic activity">
    <reaction evidence="7 8">
        <text>adenosine(34) in tRNA + H2O + H(+) = inosine(34) in tRNA + NH4(+)</text>
        <dbReference type="Rhea" id="RHEA:43168"/>
        <dbReference type="Rhea" id="RHEA-COMP:10373"/>
        <dbReference type="Rhea" id="RHEA-COMP:10374"/>
        <dbReference type="ChEBI" id="CHEBI:15377"/>
        <dbReference type="ChEBI" id="CHEBI:15378"/>
        <dbReference type="ChEBI" id="CHEBI:28938"/>
        <dbReference type="ChEBI" id="CHEBI:74411"/>
        <dbReference type="ChEBI" id="CHEBI:82852"/>
        <dbReference type="EC" id="3.5.4.33"/>
    </reaction>
</comment>
<gene>
    <name evidence="8" type="primary">tadA</name>
    <name evidence="10" type="ORF">IBJ83_00620</name>
</gene>
<accession>A0ABS1C7F9</accession>
<keyword evidence="3 8" id="KW-0819">tRNA processing</keyword>
<dbReference type="InterPro" id="IPR002125">
    <property type="entry name" value="CMP_dCMP_dom"/>
</dbReference>
<comment type="subunit">
    <text evidence="2 8">Homodimer.</text>
</comment>
<evidence type="ECO:0000313" key="10">
    <source>
        <dbReference type="EMBL" id="MBK1467824.1"/>
    </source>
</evidence>
<comment type="cofactor">
    <cofactor evidence="8">
        <name>Zn(2+)</name>
        <dbReference type="ChEBI" id="CHEBI:29105"/>
    </cofactor>
    <text evidence="8">Binds 1 zinc ion per subunit.</text>
</comment>
<dbReference type="PANTHER" id="PTHR11079">
    <property type="entry name" value="CYTOSINE DEAMINASE FAMILY MEMBER"/>
    <property type="match status" value="1"/>
</dbReference>
<dbReference type="EMBL" id="JACVDA010000002">
    <property type="protein sequence ID" value="MBK1467824.1"/>
    <property type="molecule type" value="Genomic_DNA"/>
</dbReference>
<protein>
    <recommendedName>
        <fullName evidence="8">tRNA-specific adenosine deaminase</fullName>
        <ecNumber evidence="8">3.5.4.33</ecNumber>
    </recommendedName>
</protein>
<evidence type="ECO:0000256" key="3">
    <source>
        <dbReference type="ARBA" id="ARBA00022694"/>
    </source>
</evidence>
<feature type="binding site" evidence="8">
    <location>
        <position position="83"/>
    </location>
    <ligand>
        <name>Zn(2+)</name>
        <dbReference type="ChEBI" id="CHEBI:29105"/>
        <note>catalytic</note>
    </ligand>
</feature>
<dbReference type="InterPro" id="IPR028883">
    <property type="entry name" value="tRNA_aden_deaminase"/>
</dbReference>
<keyword evidence="4 8" id="KW-0479">Metal-binding</keyword>
<sequence>MNRDKYFMSLALKEAKKAYDNGEVPVGCVIVKDDKVIARGRNRVLSKKSGVYHAEIVAINKAGQKLGDFRLEDTELFVTLEPCCMCAGAIVNSRIKRVVIGAMDIKRGFCGSIENVLDRQELNHRSIVETGVLEKECLDILQDFFKNLRSEKKSK</sequence>
<evidence type="ECO:0000259" key="9">
    <source>
        <dbReference type="PROSITE" id="PS51747"/>
    </source>
</evidence>
<evidence type="ECO:0000256" key="2">
    <source>
        <dbReference type="ARBA" id="ARBA00011738"/>
    </source>
</evidence>
<dbReference type="RefSeq" id="WP_201274937.1">
    <property type="nucleotide sequence ID" value="NZ_JACVDA010000002.1"/>
</dbReference>
<dbReference type="CDD" id="cd01285">
    <property type="entry name" value="nucleoside_deaminase"/>
    <property type="match status" value="1"/>
</dbReference>
<feature type="binding site" evidence="8">
    <location>
        <position position="86"/>
    </location>
    <ligand>
        <name>Zn(2+)</name>
        <dbReference type="ChEBI" id="CHEBI:29105"/>
        <note>catalytic</note>
    </ligand>
</feature>